<dbReference type="AlphaFoldDB" id="A0A1I0L1S5"/>
<gene>
    <name evidence="1" type="ORF">SAMN05443639_11767</name>
</gene>
<sequence>MENAAATQTVEIEFDSEAIRKAFVAALQLLQDEQTLDSLPMPVEGEAACDFCSCTL</sequence>
<name>A0A1I0L1S5_9BACT</name>
<reference evidence="2" key="1">
    <citation type="submission" date="2016-10" db="EMBL/GenBank/DDBJ databases">
        <authorList>
            <person name="Varghese N."/>
            <person name="Submissions S."/>
        </authorList>
    </citation>
    <scope>NUCLEOTIDE SEQUENCE [LARGE SCALE GENOMIC DNA]</scope>
    <source>
        <strain evidence="2">DSM 16858</strain>
    </source>
</reference>
<evidence type="ECO:0000313" key="2">
    <source>
        <dbReference type="Proteomes" id="UP000199181"/>
    </source>
</evidence>
<dbReference type="Proteomes" id="UP000199181">
    <property type="component" value="Unassembled WGS sequence"/>
</dbReference>
<dbReference type="RefSeq" id="WP_177233787.1">
    <property type="nucleotide sequence ID" value="NZ_FOIJ01000017.1"/>
</dbReference>
<evidence type="ECO:0000313" key="1">
    <source>
        <dbReference type="EMBL" id="SEU33208.1"/>
    </source>
</evidence>
<organism evidence="1 2">
    <name type="scientific">Stigmatella erecta</name>
    <dbReference type="NCBI Taxonomy" id="83460"/>
    <lineage>
        <taxon>Bacteria</taxon>
        <taxon>Pseudomonadati</taxon>
        <taxon>Myxococcota</taxon>
        <taxon>Myxococcia</taxon>
        <taxon>Myxococcales</taxon>
        <taxon>Cystobacterineae</taxon>
        <taxon>Archangiaceae</taxon>
        <taxon>Stigmatella</taxon>
    </lineage>
</organism>
<dbReference type="EMBL" id="FOIJ01000017">
    <property type="protein sequence ID" value="SEU33208.1"/>
    <property type="molecule type" value="Genomic_DNA"/>
</dbReference>
<accession>A0A1I0L1S5</accession>
<keyword evidence="2" id="KW-1185">Reference proteome</keyword>
<proteinExistence type="predicted"/>
<protein>
    <submittedName>
        <fullName evidence="1">Uncharacterized protein</fullName>
    </submittedName>
</protein>